<dbReference type="GO" id="GO:0005524">
    <property type="term" value="F:ATP binding"/>
    <property type="evidence" value="ECO:0007669"/>
    <property type="project" value="UniProtKB-KW"/>
</dbReference>
<dbReference type="Gene3D" id="3.40.50.10840">
    <property type="entry name" value="Putative sugar-binding, N-terminal domain"/>
    <property type="match status" value="1"/>
</dbReference>
<evidence type="ECO:0000313" key="9">
    <source>
        <dbReference type="EMBL" id="ROR80674.1"/>
    </source>
</evidence>
<evidence type="ECO:0000256" key="6">
    <source>
        <dbReference type="ARBA" id="ARBA00023277"/>
    </source>
</evidence>
<feature type="domain" description="Four-carbon acid sugar kinase N-terminal" evidence="7">
    <location>
        <begin position="4"/>
        <end position="229"/>
    </location>
</feature>
<dbReference type="InterPro" id="IPR010737">
    <property type="entry name" value="4-carb_acid_sugar_kinase_N"/>
</dbReference>
<feature type="domain" description="Four-carbon acid sugar kinase nucleotide binding" evidence="8">
    <location>
        <begin position="251"/>
        <end position="406"/>
    </location>
</feature>
<dbReference type="InterPro" id="IPR031475">
    <property type="entry name" value="NBD_C"/>
</dbReference>
<evidence type="ECO:0000256" key="3">
    <source>
        <dbReference type="ARBA" id="ARBA00022741"/>
    </source>
</evidence>
<keyword evidence="6" id="KW-0119">Carbohydrate metabolism</keyword>
<dbReference type="Pfam" id="PF17042">
    <property type="entry name" value="NBD_C"/>
    <property type="match status" value="1"/>
</dbReference>
<proteinExistence type="inferred from homology"/>
<dbReference type="Gene3D" id="3.40.980.20">
    <property type="entry name" value="Four-carbon acid sugar kinase, nucleotide binding domain"/>
    <property type="match status" value="1"/>
</dbReference>
<evidence type="ECO:0000313" key="10">
    <source>
        <dbReference type="Proteomes" id="UP000266915"/>
    </source>
</evidence>
<dbReference type="EMBL" id="RKHL01000001">
    <property type="protein sequence ID" value="ROR80674.1"/>
    <property type="molecule type" value="Genomic_DNA"/>
</dbReference>
<dbReference type="Pfam" id="PF07005">
    <property type="entry name" value="SBD_N"/>
    <property type="match status" value="1"/>
</dbReference>
<keyword evidence="3" id="KW-0547">Nucleotide-binding</keyword>
<dbReference type="SUPFAM" id="SSF142764">
    <property type="entry name" value="YgbK-like"/>
    <property type="match status" value="1"/>
</dbReference>
<evidence type="ECO:0000259" key="8">
    <source>
        <dbReference type="Pfam" id="PF17042"/>
    </source>
</evidence>
<evidence type="ECO:0000256" key="2">
    <source>
        <dbReference type="ARBA" id="ARBA00022679"/>
    </source>
</evidence>
<keyword evidence="4" id="KW-0418">Kinase</keyword>
<evidence type="ECO:0000259" key="7">
    <source>
        <dbReference type="Pfam" id="PF07005"/>
    </source>
</evidence>
<reference evidence="9 10" key="1">
    <citation type="submission" date="2018-11" db="EMBL/GenBank/DDBJ databases">
        <title>Sequencing the genomes of 1000 actinobacteria strains.</title>
        <authorList>
            <person name="Klenk H.-P."/>
        </authorList>
    </citation>
    <scope>NUCLEOTIDE SEQUENCE [LARGE SCALE GENOMIC DNA]</scope>
    <source>
        <strain evidence="9 10">DSM 14012</strain>
    </source>
</reference>
<dbReference type="InterPro" id="IPR042213">
    <property type="entry name" value="NBD_C_sf"/>
</dbReference>
<keyword evidence="5" id="KW-0067">ATP-binding</keyword>
<dbReference type="Proteomes" id="UP000266915">
    <property type="component" value="Unassembled WGS sequence"/>
</dbReference>
<accession>A0A3N2C040</accession>
<dbReference type="RefSeq" id="WP_085511855.1">
    <property type="nucleotide sequence ID" value="NZ_FXAP01000003.1"/>
</dbReference>
<name>A0A3N2C040_9MICO</name>
<dbReference type="GO" id="GO:0016301">
    <property type="term" value="F:kinase activity"/>
    <property type="evidence" value="ECO:0007669"/>
    <property type="project" value="UniProtKB-KW"/>
</dbReference>
<keyword evidence="10" id="KW-1185">Reference proteome</keyword>
<evidence type="ECO:0000256" key="5">
    <source>
        <dbReference type="ARBA" id="ARBA00022840"/>
    </source>
</evidence>
<organism evidence="9 10">
    <name type="scientific">Plantibacter flavus</name>
    <dbReference type="NCBI Taxonomy" id="150123"/>
    <lineage>
        <taxon>Bacteria</taxon>
        <taxon>Bacillati</taxon>
        <taxon>Actinomycetota</taxon>
        <taxon>Actinomycetes</taxon>
        <taxon>Micrococcales</taxon>
        <taxon>Microbacteriaceae</taxon>
        <taxon>Plantibacter</taxon>
    </lineage>
</organism>
<comment type="similarity">
    <text evidence="1">Belongs to the four-carbon acid sugar kinase family.</text>
</comment>
<dbReference type="AlphaFoldDB" id="A0A3N2C040"/>
<gene>
    <name evidence="9" type="ORF">EDD42_0717</name>
</gene>
<evidence type="ECO:0000256" key="1">
    <source>
        <dbReference type="ARBA" id="ARBA00005715"/>
    </source>
</evidence>
<sequence length="417" mass="43550">MKTLILDDDPTGTQSASGVDVLLEWDADLIEQALGGADAVYLLTNTRAVPEADAVVLLERTRTEAEEAGRRLGERVHIVLRGDSTLRGHVFPETAVFTGDRSVIVFVPAFPEGGRTTIGGTHYVRIGDETLPAHETEYAQDPVFPFRSGHLPDYVREQSGREAAHFGLAGLRDDAAEFRAALRDAVPGTVLLPDAETGDDVRLIAQAITAAWADGADVVVRSASPLAAAIAGVESDGLLPSPLVAEPIAALLVCGSHTIGATRQLAPIEAAFGPAEIVPTSDALQDAVATGRAVAEAVRARLAATGFAAISSERERDASHNTLDHGERVMIALTSATAALRRSVEVVVSKGGITSAEVARVGLGARRARVLGQVLPGVSVWSVVTPEDEEKLYVVVPGNVGDPSTLVDVLAALGRTA</sequence>
<dbReference type="InterPro" id="IPR037051">
    <property type="entry name" value="4-carb_acid_sugar_kinase_N_sf"/>
</dbReference>
<keyword evidence="2" id="KW-0808">Transferase</keyword>
<comment type="caution">
    <text evidence="9">The sequence shown here is derived from an EMBL/GenBank/DDBJ whole genome shotgun (WGS) entry which is preliminary data.</text>
</comment>
<evidence type="ECO:0000256" key="4">
    <source>
        <dbReference type="ARBA" id="ARBA00022777"/>
    </source>
</evidence>
<protein>
    <submittedName>
        <fullName evidence="9">Uncharacterized protein YgbK (DUF1537 family)</fullName>
    </submittedName>
</protein>